<reference evidence="2" key="1">
    <citation type="submission" date="2023-03" db="EMBL/GenBank/DDBJ databases">
        <title>Massive genome expansion in bonnet fungi (Mycena s.s.) driven by repeated elements and novel gene families across ecological guilds.</title>
        <authorList>
            <consortium name="Lawrence Berkeley National Laboratory"/>
            <person name="Harder C.B."/>
            <person name="Miyauchi S."/>
            <person name="Viragh M."/>
            <person name="Kuo A."/>
            <person name="Thoen E."/>
            <person name="Andreopoulos B."/>
            <person name="Lu D."/>
            <person name="Skrede I."/>
            <person name="Drula E."/>
            <person name="Henrissat B."/>
            <person name="Morin E."/>
            <person name="Kohler A."/>
            <person name="Barry K."/>
            <person name="LaButti K."/>
            <person name="Morin E."/>
            <person name="Salamov A."/>
            <person name="Lipzen A."/>
            <person name="Mereny Z."/>
            <person name="Hegedus B."/>
            <person name="Baldrian P."/>
            <person name="Stursova M."/>
            <person name="Weitz H."/>
            <person name="Taylor A."/>
            <person name="Grigoriev I.V."/>
            <person name="Nagy L.G."/>
            <person name="Martin F."/>
            <person name="Kauserud H."/>
        </authorList>
    </citation>
    <scope>NUCLEOTIDE SEQUENCE</scope>
    <source>
        <strain evidence="2">CBHHK067</strain>
    </source>
</reference>
<feature type="transmembrane region" description="Helical" evidence="1">
    <location>
        <begin position="51"/>
        <end position="71"/>
    </location>
</feature>
<evidence type="ECO:0000313" key="2">
    <source>
        <dbReference type="EMBL" id="KAJ7652213.1"/>
    </source>
</evidence>
<dbReference type="AlphaFoldDB" id="A0AAD7G2B1"/>
<gene>
    <name evidence="2" type="ORF">B0H17DRAFT_958089</name>
</gene>
<keyword evidence="1" id="KW-0812">Transmembrane</keyword>
<dbReference type="PANTHER" id="PTHR40465">
    <property type="entry name" value="CHROMOSOME 1, WHOLE GENOME SHOTGUN SEQUENCE"/>
    <property type="match status" value="1"/>
</dbReference>
<dbReference type="Proteomes" id="UP001221757">
    <property type="component" value="Unassembled WGS sequence"/>
</dbReference>
<evidence type="ECO:0000313" key="3">
    <source>
        <dbReference type="Proteomes" id="UP001221757"/>
    </source>
</evidence>
<sequence length="208" mass="23093">MSIAPKFPSLDDTLGAIQIGGICSTFLFGIGTLQAFYYFKQFPRDSAVLKTTVWFVAVLELGHTIACWHALYSINVTFYGQPQYLDSPPHSLEVTILFSAPIYTIVQIFFANRVRVLSGRWLVPTICWFITLLRAACTFSLFGITLGVPLLSELKVKWEWLIATGLCLGVAVDGIVAVSMCYCLGRLGSLSLNGVFDHYFEWIQVASS</sequence>
<protein>
    <submittedName>
        <fullName evidence="2">Uncharacterized protein</fullName>
    </submittedName>
</protein>
<evidence type="ECO:0000256" key="1">
    <source>
        <dbReference type="SAM" id="Phobius"/>
    </source>
</evidence>
<feature type="transmembrane region" description="Helical" evidence="1">
    <location>
        <begin position="91"/>
        <end position="110"/>
    </location>
</feature>
<dbReference type="PANTHER" id="PTHR40465:SF1">
    <property type="entry name" value="DUF6534 DOMAIN-CONTAINING PROTEIN"/>
    <property type="match status" value="1"/>
</dbReference>
<accession>A0AAD7G2B1</accession>
<keyword evidence="3" id="KW-1185">Reference proteome</keyword>
<proteinExistence type="predicted"/>
<organism evidence="2 3">
    <name type="scientific">Mycena rosella</name>
    <name type="common">Pink bonnet</name>
    <name type="synonym">Agaricus rosellus</name>
    <dbReference type="NCBI Taxonomy" id="1033263"/>
    <lineage>
        <taxon>Eukaryota</taxon>
        <taxon>Fungi</taxon>
        <taxon>Dikarya</taxon>
        <taxon>Basidiomycota</taxon>
        <taxon>Agaricomycotina</taxon>
        <taxon>Agaricomycetes</taxon>
        <taxon>Agaricomycetidae</taxon>
        <taxon>Agaricales</taxon>
        <taxon>Marasmiineae</taxon>
        <taxon>Mycenaceae</taxon>
        <taxon>Mycena</taxon>
    </lineage>
</organism>
<keyword evidence="1" id="KW-0472">Membrane</keyword>
<feature type="transmembrane region" description="Helical" evidence="1">
    <location>
        <begin position="160"/>
        <end position="184"/>
    </location>
</feature>
<feature type="transmembrane region" description="Helical" evidence="1">
    <location>
        <begin position="15"/>
        <end position="39"/>
    </location>
</feature>
<name>A0AAD7G2B1_MYCRO</name>
<feature type="transmembrane region" description="Helical" evidence="1">
    <location>
        <begin position="122"/>
        <end position="148"/>
    </location>
</feature>
<comment type="caution">
    <text evidence="2">The sequence shown here is derived from an EMBL/GenBank/DDBJ whole genome shotgun (WGS) entry which is preliminary data.</text>
</comment>
<keyword evidence="1" id="KW-1133">Transmembrane helix</keyword>
<dbReference type="EMBL" id="JARKIE010000352">
    <property type="protein sequence ID" value="KAJ7652213.1"/>
    <property type="molecule type" value="Genomic_DNA"/>
</dbReference>